<organism evidence="2 3">
    <name type="scientific">Adiantum capillus-veneris</name>
    <name type="common">Maidenhair fern</name>
    <dbReference type="NCBI Taxonomy" id="13818"/>
    <lineage>
        <taxon>Eukaryota</taxon>
        <taxon>Viridiplantae</taxon>
        <taxon>Streptophyta</taxon>
        <taxon>Embryophyta</taxon>
        <taxon>Tracheophyta</taxon>
        <taxon>Polypodiopsida</taxon>
        <taxon>Polypodiidae</taxon>
        <taxon>Polypodiales</taxon>
        <taxon>Pteridineae</taxon>
        <taxon>Pteridaceae</taxon>
        <taxon>Vittarioideae</taxon>
        <taxon>Adiantum</taxon>
    </lineage>
</organism>
<dbReference type="Proteomes" id="UP000886520">
    <property type="component" value="Chromosome 3"/>
</dbReference>
<feature type="region of interest" description="Disordered" evidence="1">
    <location>
        <begin position="1"/>
        <end position="30"/>
    </location>
</feature>
<evidence type="ECO:0000313" key="3">
    <source>
        <dbReference type="Proteomes" id="UP000886520"/>
    </source>
</evidence>
<accession>A0A9D4VBV3</accession>
<dbReference type="PANTHER" id="PTHR34567">
    <property type="entry name" value="FK506-BINDING-LIKE PROTEIN"/>
    <property type="match status" value="1"/>
</dbReference>
<feature type="compositionally biased region" description="Basic and acidic residues" evidence="1">
    <location>
        <begin position="119"/>
        <end position="134"/>
    </location>
</feature>
<evidence type="ECO:0000256" key="1">
    <source>
        <dbReference type="SAM" id="MobiDB-lite"/>
    </source>
</evidence>
<feature type="compositionally biased region" description="Basic and acidic residues" evidence="1">
    <location>
        <begin position="146"/>
        <end position="158"/>
    </location>
</feature>
<evidence type="ECO:0000313" key="2">
    <source>
        <dbReference type="EMBL" id="KAI5082836.1"/>
    </source>
</evidence>
<dbReference type="PANTHER" id="PTHR34567:SF3">
    <property type="entry name" value="FK506-BINDING-LIKE PROTEIN"/>
    <property type="match status" value="1"/>
</dbReference>
<feature type="compositionally biased region" description="Polar residues" evidence="1">
    <location>
        <begin position="314"/>
        <end position="325"/>
    </location>
</feature>
<dbReference type="EMBL" id="JABFUD020000002">
    <property type="protein sequence ID" value="KAI5082836.1"/>
    <property type="molecule type" value="Genomic_DNA"/>
</dbReference>
<reference evidence="2" key="1">
    <citation type="submission" date="2021-01" db="EMBL/GenBank/DDBJ databases">
        <title>Adiantum capillus-veneris genome.</title>
        <authorList>
            <person name="Fang Y."/>
            <person name="Liao Q."/>
        </authorList>
    </citation>
    <scope>NUCLEOTIDE SEQUENCE</scope>
    <source>
        <strain evidence="2">H3</strain>
        <tissue evidence="2">Leaf</tissue>
    </source>
</reference>
<feature type="compositionally biased region" description="Polar residues" evidence="1">
    <location>
        <begin position="278"/>
        <end position="287"/>
    </location>
</feature>
<feature type="region of interest" description="Disordered" evidence="1">
    <location>
        <begin position="87"/>
        <end position="325"/>
    </location>
</feature>
<keyword evidence="3" id="KW-1185">Reference proteome</keyword>
<comment type="caution">
    <text evidence="2">The sequence shown here is derived from an EMBL/GenBank/DDBJ whole genome shotgun (WGS) entry which is preliminary data.</text>
</comment>
<protein>
    <submittedName>
        <fullName evidence="2">Uncharacterized protein</fullName>
    </submittedName>
</protein>
<feature type="compositionally biased region" description="Gly residues" evidence="1">
    <location>
        <begin position="8"/>
        <end position="20"/>
    </location>
</feature>
<feature type="compositionally biased region" description="Polar residues" evidence="1">
    <location>
        <begin position="190"/>
        <end position="208"/>
    </location>
</feature>
<gene>
    <name evidence="2" type="ORF">GOP47_0002579</name>
</gene>
<feature type="compositionally biased region" description="Polar residues" evidence="1">
    <location>
        <begin position="295"/>
        <end position="305"/>
    </location>
</feature>
<proteinExistence type="predicted"/>
<name>A0A9D4VBV3_ADICA</name>
<dbReference type="AlphaFoldDB" id="A0A9D4VBV3"/>
<dbReference type="OrthoDB" id="1899291at2759"/>
<sequence>MDFTGEWEGNGGGESSGWGAGTWDQLGDDGHNHYEEFENIIRWDDSGALDAFETAKKLSEERSKGWRYSVSLPSPDLYIQTIDWDSHEDLKLPDPGGTFSPPKKGQRKRGRRNSGGFRRQCDMHETSHEADWKQSIKPFSQTGYYAEEKTQPERERGHTRGAPMLPGSLDSLPRAGPPSELQLPMRDQSKSNWSTQWTSPYQKQSSNWHGYGRSHRDGPQNVQSHSSQHRWRPMNPQSEQARGWGHGGEPYWSPHGLSNEPQFQANPIGHVNDWMPRQETSMQSFTNQPPPFHFSSGSRQQQAPSHVSDKTHQWRPQQQPNYRWQ</sequence>